<dbReference type="Proteomes" id="UP000683507">
    <property type="component" value="Chromosome"/>
</dbReference>
<evidence type="ECO:0000259" key="3">
    <source>
        <dbReference type="SMART" id="SM00822"/>
    </source>
</evidence>
<dbReference type="PANTHER" id="PTHR43477">
    <property type="entry name" value="DIHYDROANTICAPSIN 7-DEHYDROGENASE"/>
    <property type="match status" value="1"/>
</dbReference>
<evidence type="ECO:0000256" key="2">
    <source>
        <dbReference type="ARBA" id="ARBA00023002"/>
    </source>
</evidence>
<dbReference type="GO" id="GO:0004316">
    <property type="term" value="F:3-oxoacyl-[acyl-carrier-protein] reductase (NADPH) activity"/>
    <property type="evidence" value="ECO:0007669"/>
    <property type="project" value="UniProtKB-EC"/>
</dbReference>
<accession>A0A916NQI8</accession>
<dbReference type="PRINTS" id="PR00081">
    <property type="entry name" value="GDHRDH"/>
</dbReference>
<reference evidence="4" key="1">
    <citation type="submission" date="2021-04" db="EMBL/GenBank/DDBJ databases">
        <authorList>
            <person name="Rodrigo-Torres L."/>
            <person name="Arahal R. D."/>
            <person name="Lucena T."/>
        </authorList>
    </citation>
    <scope>NUCLEOTIDE SEQUENCE</scope>
    <source>
        <strain evidence="4">AS29M-1</strain>
    </source>
</reference>
<proteinExistence type="inferred from homology"/>
<feature type="domain" description="Ketoreductase" evidence="3">
    <location>
        <begin position="10"/>
        <end position="176"/>
    </location>
</feature>
<keyword evidence="2 4" id="KW-0560">Oxidoreductase</keyword>
<dbReference type="InterPro" id="IPR036291">
    <property type="entry name" value="NAD(P)-bd_dom_sf"/>
</dbReference>
<comment type="similarity">
    <text evidence="1">Belongs to the short-chain dehydrogenases/reductases (SDR) family.</text>
</comment>
<sequence length="249" mass="27034">MIDFLDISGKHFLITGATGGIGSSCAKLLSKHGAKLTLTGRNEEKLKELASNCNSEVTIITADLTSPDDLKAIAGDIENVDGFVHCAGIVKPMPIKFIQEKHYHKVFDINYKSAVLLTGQLLKQKKVNKESSMIFLSSISSKFPYLGGALYVSSKAALEAFTKTLAIEHSNLLRANIISPALVQTPIFEETKRATGEDEMNKYEEQYLLGFGQPEDVSNACAFLLSGKSKWITGENIVMDGGLTIGSKK</sequence>
<dbReference type="Gene3D" id="3.40.50.720">
    <property type="entry name" value="NAD(P)-binding Rossmann-like Domain"/>
    <property type="match status" value="1"/>
</dbReference>
<dbReference type="RefSeq" id="WP_258541092.1">
    <property type="nucleotide sequence ID" value="NZ_OU015584.1"/>
</dbReference>
<dbReference type="InterPro" id="IPR002347">
    <property type="entry name" value="SDR_fam"/>
</dbReference>
<evidence type="ECO:0000313" key="5">
    <source>
        <dbReference type="Proteomes" id="UP000683507"/>
    </source>
</evidence>
<gene>
    <name evidence="4" type="primary">fabG_1</name>
    <name evidence="4" type="ORF">CRYO30217_00870</name>
</gene>
<dbReference type="CDD" id="cd05233">
    <property type="entry name" value="SDR_c"/>
    <property type="match status" value="1"/>
</dbReference>
<protein>
    <submittedName>
        <fullName evidence="4">3-oxoacyl-[acyl-carrier-protein] reductase FabG</fullName>
        <ecNumber evidence="4">1.1.1.100</ecNumber>
    </submittedName>
</protein>
<dbReference type="InterPro" id="IPR020904">
    <property type="entry name" value="Sc_DH/Rdtase_CS"/>
</dbReference>
<dbReference type="AlphaFoldDB" id="A0A916NQI8"/>
<dbReference type="InterPro" id="IPR057326">
    <property type="entry name" value="KR_dom"/>
</dbReference>
<dbReference type="EC" id="1.1.1.100" evidence="4"/>
<dbReference type="Pfam" id="PF13561">
    <property type="entry name" value="adh_short_C2"/>
    <property type="match status" value="1"/>
</dbReference>
<dbReference type="SMART" id="SM00822">
    <property type="entry name" value="PKS_KR"/>
    <property type="match status" value="1"/>
</dbReference>
<evidence type="ECO:0000313" key="4">
    <source>
        <dbReference type="EMBL" id="CAG5079143.1"/>
    </source>
</evidence>
<dbReference type="PANTHER" id="PTHR43477:SF1">
    <property type="entry name" value="DIHYDROANTICAPSIN 7-DEHYDROGENASE"/>
    <property type="match status" value="1"/>
</dbReference>
<evidence type="ECO:0000256" key="1">
    <source>
        <dbReference type="ARBA" id="ARBA00006484"/>
    </source>
</evidence>
<dbReference type="SUPFAM" id="SSF51735">
    <property type="entry name" value="NAD(P)-binding Rossmann-fold domains"/>
    <property type="match status" value="1"/>
</dbReference>
<organism evidence="4 5">
    <name type="scientific">Parvicella tangerina</name>
    <dbReference type="NCBI Taxonomy" id="2829795"/>
    <lineage>
        <taxon>Bacteria</taxon>
        <taxon>Pseudomonadati</taxon>
        <taxon>Bacteroidota</taxon>
        <taxon>Flavobacteriia</taxon>
        <taxon>Flavobacteriales</taxon>
        <taxon>Parvicellaceae</taxon>
        <taxon>Parvicella</taxon>
    </lineage>
</organism>
<keyword evidence="5" id="KW-1185">Reference proteome</keyword>
<dbReference type="InterPro" id="IPR051122">
    <property type="entry name" value="SDR_DHRS6-like"/>
</dbReference>
<name>A0A916NQI8_9FLAO</name>
<dbReference type="KEGG" id="ptan:CRYO30217_00870"/>
<dbReference type="EMBL" id="OU015584">
    <property type="protein sequence ID" value="CAG5079143.1"/>
    <property type="molecule type" value="Genomic_DNA"/>
</dbReference>
<dbReference type="PROSITE" id="PS00061">
    <property type="entry name" value="ADH_SHORT"/>
    <property type="match status" value="1"/>
</dbReference>